<feature type="compositionally biased region" description="Polar residues" evidence="4">
    <location>
        <begin position="915"/>
        <end position="930"/>
    </location>
</feature>
<feature type="region of interest" description="Disordered" evidence="4">
    <location>
        <begin position="1030"/>
        <end position="1055"/>
    </location>
</feature>
<feature type="coiled-coil region" evidence="3">
    <location>
        <begin position="706"/>
        <end position="775"/>
    </location>
</feature>
<proteinExistence type="inferred from homology"/>
<evidence type="ECO:0000256" key="4">
    <source>
        <dbReference type="SAM" id="MobiDB-lite"/>
    </source>
</evidence>
<feature type="region of interest" description="Disordered" evidence="4">
    <location>
        <begin position="893"/>
        <end position="930"/>
    </location>
</feature>
<evidence type="ECO:0008006" key="7">
    <source>
        <dbReference type="Google" id="ProtNLM"/>
    </source>
</evidence>
<accession>A0ABQ8MEW3</accession>
<dbReference type="Gene3D" id="6.10.250.2470">
    <property type="match status" value="1"/>
</dbReference>
<evidence type="ECO:0000256" key="2">
    <source>
        <dbReference type="ARBA" id="ARBA00023054"/>
    </source>
</evidence>
<feature type="compositionally biased region" description="Basic and acidic residues" evidence="4">
    <location>
        <begin position="969"/>
        <end position="995"/>
    </location>
</feature>
<dbReference type="EMBL" id="JACTAM010000008">
    <property type="protein sequence ID" value="KAI2661432.1"/>
    <property type="molecule type" value="Genomic_DNA"/>
</dbReference>
<reference evidence="5 6" key="1">
    <citation type="submission" date="2022-01" db="EMBL/GenBank/DDBJ databases">
        <title>A high-quality chromosome-level genome assembly of rohu carp, Labeo rohita.</title>
        <authorList>
            <person name="Arick M.A. II"/>
            <person name="Hsu C.-Y."/>
            <person name="Magbanua Z."/>
            <person name="Pechanova O."/>
            <person name="Grover C."/>
            <person name="Miller E."/>
            <person name="Thrash A."/>
            <person name="Ezzel L."/>
            <person name="Alam S."/>
            <person name="Benzie J."/>
            <person name="Hamilton M."/>
            <person name="Karsi A."/>
            <person name="Lawrence M.L."/>
            <person name="Peterson D.G."/>
        </authorList>
    </citation>
    <scope>NUCLEOTIDE SEQUENCE [LARGE SCALE GENOMIC DNA]</scope>
    <source>
        <strain evidence="6">BAU-BD-2019</strain>
        <tissue evidence="5">Blood</tissue>
    </source>
</reference>
<feature type="region of interest" description="Disordered" evidence="4">
    <location>
        <begin position="265"/>
        <end position="301"/>
    </location>
</feature>
<sequence>MLEEGDGELEGMGGEGDGGLQAEVERLTAELQEANEEKLQAARYGLAVLEESAALKIKHGQLEEEHEALRMEMQQLREALADSVSSHKRAAADGESREERLLQESATKEAAMEIRMDELQAELKQARVMLANTSAENERLAGLSTQLKKECECLEVEKTHMREEMKEYKTREVQQLQDNSELEEENISLQKQVEFESVKLELTHKDEELELMRAQLEEAGRLREIAERQLDEALEALKEEREQKNSLRRELTALSLNPFDSIGHLELQLDDSRDGEKDKEVGEEEEEMDSGYNNSKGMERNRCSTPRNSDMFLRPQAPGLVADLLSELHLSDSQKLKQQLLQVEREKATLSSTVHDLQQQLAQSKDALSEQQVKMDQLTQHLETLQSMALKRPAEQENGMSPSPRSLQNQDAENGITYYEVDAQSTEVLECRMQAANEELVHLREELKEVGERSKALEERYKQEKERWRGEAQELADKIRQCIAASRQDQERIGQLEREIGATRQVATDSEGHLSAAQEELLAFSEELANLYHHVCVCNNLTPSRVTLDYYREGAQAGRMHNHSQQHHFRGSLRRHRRSGEVLDLGSGGSGDTSSSCGSCPGSPTLDFRDPTNVRNLVAVIRCQIKHLQVAVDLCRQRNLLSSPAAGGSTESDRDTEALIEEVLKLKSLLSTKREQIATLRTVLKANKQTAELALTNLKTKYETEKSMVTETMMKLRNELKALKEDAATFSSLRVMFASRCDQYVTQLDEMQRQLAAAEDEKKTLNSLLRMAIQQKLALTQRLEDLEAPLSPLSNGSSPRHSRTKHLTKSGRAPRSPMRNSPRSSPVLVPAGSQNMSSHMRTLSRSLHCSPVRAPSSSSSCSSFSASNEPESSTSTQSLASIGLVRDTTFVRSYGSGSSRSLDDSTGGLGPFAIQSRQPKVNESRGNSLKVSAPLRSNTFIKTRRASAPVSKVGSRSVEALDAQSGRTDGSEKRRKVTMEENDSKPSKKSNADRAFLKKQSNICKSHSAEATAFSRFAYSNTASTTQSKFLPQRASSVASSSDQTTPRSASDKNQKCTVHMDHVHAQFMNTLTLQTCPSILLYLLIRPHLIGSLVMFFVPLLPPSLSSVFSIWLSSVCLDQVIQLQDTES</sequence>
<feature type="coiled-coil region" evidence="3">
    <location>
        <begin position="333"/>
        <end position="388"/>
    </location>
</feature>
<feature type="compositionally biased region" description="Polar residues" evidence="4">
    <location>
        <begin position="1030"/>
        <end position="1049"/>
    </location>
</feature>
<keyword evidence="2 3" id="KW-0175">Coiled coil</keyword>
<protein>
    <recommendedName>
        <fullName evidence="7">Protein bicaudal D homolog 2-like</fullName>
    </recommendedName>
</protein>
<feature type="coiled-coil region" evidence="3">
    <location>
        <begin position="426"/>
        <end position="478"/>
    </location>
</feature>
<evidence type="ECO:0000313" key="6">
    <source>
        <dbReference type="Proteomes" id="UP000830375"/>
    </source>
</evidence>
<dbReference type="InterPro" id="IPR018477">
    <property type="entry name" value="BICD"/>
</dbReference>
<dbReference type="Proteomes" id="UP000830375">
    <property type="component" value="Unassembled WGS sequence"/>
</dbReference>
<keyword evidence="6" id="KW-1185">Reference proteome</keyword>
<feature type="compositionally biased region" description="Low complexity" evidence="4">
    <location>
        <begin position="854"/>
        <end position="876"/>
    </location>
</feature>
<feature type="region of interest" description="Disordered" evidence="4">
    <location>
        <begin position="943"/>
        <end position="995"/>
    </location>
</feature>
<feature type="compositionally biased region" description="Basic residues" evidence="4">
    <location>
        <begin position="800"/>
        <end position="809"/>
    </location>
</feature>
<name>A0ABQ8MEW3_LABRO</name>
<dbReference type="Pfam" id="PF09730">
    <property type="entry name" value="BicD"/>
    <property type="match status" value="1"/>
</dbReference>
<comment type="similarity">
    <text evidence="1">Belongs to the BicD family.</text>
</comment>
<feature type="compositionally biased region" description="Gly residues" evidence="4">
    <location>
        <begin position="10"/>
        <end position="19"/>
    </location>
</feature>
<evidence type="ECO:0000256" key="1">
    <source>
        <dbReference type="ARBA" id="ARBA00010061"/>
    </source>
</evidence>
<dbReference type="PANTHER" id="PTHR31233">
    <property type="entry name" value="BICAUDAL D FAMILY MEMBER"/>
    <property type="match status" value="1"/>
</dbReference>
<comment type="caution">
    <text evidence="5">The sequence shown here is derived from an EMBL/GenBank/DDBJ whole genome shotgun (WGS) entry which is preliminary data.</text>
</comment>
<evidence type="ECO:0000256" key="3">
    <source>
        <dbReference type="SAM" id="Coils"/>
    </source>
</evidence>
<feature type="compositionally biased region" description="Basic and acidic residues" evidence="4">
    <location>
        <begin position="270"/>
        <end position="280"/>
    </location>
</feature>
<feature type="compositionally biased region" description="Low complexity" evidence="4">
    <location>
        <begin position="813"/>
        <end position="826"/>
    </location>
</feature>
<dbReference type="PANTHER" id="PTHR31233:SF12">
    <property type="entry name" value="BICAUDAL D HOMOLOG 2-LIKE"/>
    <property type="match status" value="1"/>
</dbReference>
<feature type="compositionally biased region" description="Polar residues" evidence="4">
    <location>
        <begin position="832"/>
        <end position="847"/>
    </location>
</feature>
<evidence type="ECO:0000313" key="5">
    <source>
        <dbReference type="EMBL" id="KAI2661432.1"/>
    </source>
</evidence>
<organism evidence="5 6">
    <name type="scientific">Labeo rohita</name>
    <name type="common">Indian major carp</name>
    <name type="synonym">Cyprinus rohita</name>
    <dbReference type="NCBI Taxonomy" id="84645"/>
    <lineage>
        <taxon>Eukaryota</taxon>
        <taxon>Metazoa</taxon>
        <taxon>Chordata</taxon>
        <taxon>Craniata</taxon>
        <taxon>Vertebrata</taxon>
        <taxon>Euteleostomi</taxon>
        <taxon>Actinopterygii</taxon>
        <taxon>Neopterygii</taxon>
        <taxon>Teleostei</taxon>
        <taxon>Ostariophysi</taxon>
        <taxon>Cypriniformes</taxon>
        <taxon>Cyprinidae</taxon>
        <taxon>Labeoninae</taxon>
        <taxon>Labeonini</taxon>
        <taxon>Labeo</taxon>
    </lineage>
</organism>
<feature type="region of interest" description="Disordered" evidence="4">
    <location>
        <begin position="1"/>
        <end position="23"/>
    </location>
</feature>
<feature type="region of interest" description="Disordered" evidence="4">
    <location>
        <begin position="789"/>
        <end position="880"/>
    </location>
</feature>
<gene>
    <name evidence="5" type="ORF">H4Q32_007019</name>
</gene>